<dbReference type="Proteomes" id="UP000679220">
    <property type="component" value="Unassembled WGS sequence"/>
</dbReference>
<proteinExistence type="inferred from homology"/>
<evidence type="ECO:0000256" key="1">
    <source>
        <dbReference type="ARBA" id="ARBA00008779"/>
    </source>
</evidence>
<feature type="domain" description="Sulfatase N-terminal" evidence="5">
    <location>
        <begin position="29"/>
        <end position="322"/>
    </location>
</feature>
<dbReference type="InterPro" id="IPR050738">
    <property type="entry name" value="Sulfatase"/>
</dbReference>
<reference evidence="7" key="2">
    <citation type="submission" date="2021-04" db="EMBL/GenBank/DDBJ databases">
        <authorList>
            <person name="Zhang T."/>
            <person name="Zhang Y."/>
            <person name="Lu D."/>
            <person name="Zuo D."/>
            <person name="Du Z."/>
        </authorList>
    </citation>
    <scope>NUCLEOTIDE SEQUENCE</scope>
    <source>
        <strain evidence="7">JR1</strain>
    </source>
</reference>
<dbReference type="PANTHER" id="PTHR42693">
    <property type="entry name" value="ARYLSULFATASE FAMILY MEMBER"/>
    <property type="match status" value="1"/>
</dbReference>
<dbReference type="SUPFAM" id="SSF53649">
    <property type="entry name" value="Alkaline phosphatase-like"/>
    <property type="match status" value="1"/>
</dbReference>
<keyword evidence="8" id="KW-1185">Reference proteome</keyword>
<dbReference type="GO" id="GO:0046872">
    <property type="term" value="F:metal ion binding"/>
    <property type="evidence" value="ECO:0007669"/>
    <property type="project" value="UniProtKB-KW"/>
</dbReference>
<evidence type="ECO:0000256" key="2">
    <source>
        <dbReference type="ARBA" id="ARBA00022723"/>
    </source>
</evidence>
<organism evidence="7 8">
    <name type="scientific">Carboxylicivirga sediminis</name>
    <dbReference type="NCBI Taxonomy" id="2006564"/>
    <lineage>
        <taxon>Bacteria</taxon>
        <taxon>Pseudomonadati</taxon>
        <taxon>Bacteroidota</taxon>
        <taxon>Bacteroidia</taxon>
        <taxon>Marinilabiliales</taxon>
        <taxon>Marinilabiliaceae</taxon>
        <taxon>Carboxylicivirga</taxon>
    </lineage>
</organism>
<dbReference type="Pfam" id="PF13290">
    <property type="entry name" value="CHB_HEX_C_1"/>
    <property type="match status" value="1"/>
</dbReference>
<dbReference type="InterPro" id="IPR024607">
    <property type="entry name" value="Sulfatase_CS"/>
</dbReference>
<evidence type="ECO:0000313" key="8">
    <source>
        <dbReference type="Proteomes" id="UP000679220"/>
    </source>
</evidence>
<dbReference type="InterPro" id="IPR059177">
    <property type="entry name" value="GH29D-like_dom"/>
</dbReference>
<keyword evidence="4" id="KW-0106">Calcium</keyword>
<dbReference type="Gene3D" id="3.40.720.10">
    <property type="entry name" value="Alkaline Phosphatase, subunit A"/>
    <property type="match status" value="1"/>
</dbReference>
<name>A0A941F3X1_9BACT</name>
<dbReference type="RefSeq" id="WP_212191404.1">
    <property type="nucleotide sequence ID" value="NZ_JAGTAR010000018.1"/>
</dbReference>
<dbReference type="AlphaFoldDB" id="A0A941F3X1"/>
<accession>A0A941F3X1</accession>
<evidence type="ECO:0000259" key="5">
    <source>
        <dbReference type="Pfam" id="PF00884"/>
    </source>
</evidence>
<protein>
    <submittedName>
        <fullName evidence="7">Sulfatase-like hydrolase/transferase</fullName>
    </submittedName>
</protein>
<evidence type="ECO:0000259" key="6">
    <source>
        <dbReference type="Pfam" id="PF13290"/>
    </source>
</evidence>
<feature type="domain" description="GH29D-like beta-sandwich" evidence="6">
    <location>
        <begin position="490"/>
        <end position="547"/>
    </location>
</feature>
<keyword evidence="3 7" id="KW-0378">Hydrolase</keyword>
<dbReference type="PROSITE" id="PS00523">
    <property type="entry name" value="SULFATASE_1"/>
    <property type="match status" value="1"/>
</dbReference>
<comment type="caution">
    <text evidence="7">The sequence shown here is derived from an EMBL/GenBank/DDBJ whole genome shotgun (WGS) entry which is preliminary data.</text>
</comment>
<dbReference type="InterPro" id="IPR000917">
    <property type="entry name" value="Sulfatase_N"/>
</dbReference>
<evidence type="ECO:0000256" key="3">
    <source>
        <dbReference type="ARBA" id="ARBA00022801"/>
    </source>
</evidence>
<dbReference type="EMBL" id="JAGTAR010000018">
    <property type="protein sequence ID" value="MBR8536373.1"/>
    <property type="molecule type" value="Genomic_DNA"/>
</dbReference>
<dbReference type="CDD" id="cd16027">
    <property type="entry name" value="SGSH"/>
    <property type="match status" value="1"/>
</dbReference>
<reference evidence="7" key="1">
    <citation type="journal article" date="2018" name="Int. J. Syst. Evol. Microbiol.">
        <title>Carboxylicivirga sediminis sp. nov., isolated from coastal sediment.</title>
        <authorList>
            <person name="Wang F.Q."/>
            <person name="Ren L.H."/>
            <person name="Zou R.J."/>
            <person name="Sun Y.Z."/>
            <person name="Liu X.J."/>
            <person name="Jiang F."/>
            <person name="Liu L.J."/>
        </authorList>
    </citation>
    <scope>NUCLEOTIDE SEQUENCE</scope>
    <source>
        <strain evidence="7">JR1</strain>
    </source>
</reference>
<evidence type="ECO:0000313" key="7">
    <source>
        <dbReference type="EMBL" id="MBR8536373.1"/>
    </source>
</evidence>
<sequence>MIVKHLKYILFFTIVVTYSLQGSAQKPYNILWLSCEDIGPIISAYGTNGIETPNIDRLAQEGILFSKAYATVGVCAPSRSSIITGMYPISIGAHNMRTGDHWAFHAPEDEHYQTSIKVKDKTGRNVPQYSVVPPVEVRCFTEYLRAAGYFCTNNAKCDYQFNCPITAWDEVGNDAHYQHRPKEQPFFAVFNHGITHESQIWKRQSEPLTVDTNVIRIPDYYANIPIVRRDVGRKYSNIEALDAQIGEWLQKLEEEDLLDRTIIFFWSDHGGPLLRQKRAVGNSGLRVPLIVRFPDKRQAGTVVNDIVSLIDLGPTVLSLAGIQPPDYMHGKAFLGAYKAENGHQYAFGSADRFDEHTQMSRSVLDGHYVYIRNYLLDQPYTYPLYYREQIEMTRELIALNQRGLLNGDASYIFRQSLPREELYDLKHDPDEVHNLTNHPAYKDKLEELRNALCHWQLEMNDKGFIPEHDLVNLMWPNGIQPQTETVQFSTNNQHVSLTCATPGASIAYQKDDNIGTNLWELYSEPIKITKGKIAARAVRIGYQTSAINEIIVH</sequence>
<dbReference type="PANTHER" id="PTHR42693:SF53">
    <property type="entry name" value="ENDO-4-O-SULFATASE"/>
    <property type="match status" value="1"/>
</dbReference>
<comment type="similarity">
    <text evidence="1">Belongs to the sulfatase family.</text>
</comment>
<dbReference type="InterPro" id="IPR017850">
    <property type="entry name" value="Alkaline_phosphatase_core_sf"/>
</dbReference>
<dbReference type="GO" id="GO:0004065">
    <property type="term" value="F:arylsulfatase activity"/>
    <property type="evidence" value="ECO:0007669"/>
    <property type="project" value="TreeGrafter"/>
</dbReference>
<evidence type="ECO:0000256" key="4">
    <source>
        <dbReference type="ARBA" id="ARBA00022837"/>
    </source>
</evidence>
<dbReference type="Pfam" id="PF00884">
    <property type="entry name" value="Sulfatase"/>
    <property type="match status" value="1"/>
</dbReference>
<gene>
    <name evidence="7" type="ORF">KDU71_12445</name>
</gene>
<keyword evidence="2" id="KW-0479">Metal-binding</keyword>